<keyword evidence="2" id="KW-1185">Reference proteome</keyword>
<organism evidence="1 2">
    <name type="scientific">Amanita muscaria (strain Koide BX008)</name>
    <dbReference type="NCBI Taxonomy" id="946122"/>
    <lineage>
        <taxon>Eukaryota</taxon>
        <taxon>Fungi</taxon>
        <taxon>Dikarya</taxon>
        <taxon>Basidiomycota</taxon>
        <taxon>Agaricomycotina</taxon>
        <taxon>Agaricomycetes</taxon>
        <taxon>Agaricomycetidae</taxon>
        <taxon>Agaricales</taxon>
        <taxon>Pluteineae</taxon>
        <taxon>Amanitaceae</taxon>
        <taxon>Amanita</taxon>
    </lineage>
</organism>
<sequence>MQCLQIQSIAFGPESIFPMSTSSVTVVSATIRLSCIHFIEGQANNLQLLSHRWQCGPRLNAAANMLPQRILDST</sequence>
<dbReference type="EMBL" id="KN818358">
    <property type="protein sequence ID" value="KIL57780.1"/>
    <property type="molecule type" value="Genomic_DNA"/>
</dbReference>
<dbReference type="HOGENOM" id="CLU_2687269_0_0_1"/>
<protein>
    <submittedName>
        <fullName evidence="1">Uncharacterized protein</fullName>
    </submittedName>
</protein>
<evidence type="ECO:0000313" key="2">
    <source>
        <dbReference type="Proteomes" id="UP000054549"/>
    </source>
</evidence>
<evidence type="ECO:0000313" key="1">
    <source>
        <dbReference type="EMBL" id="KIL57780.1"/>
    </source>
</evidence>
<reference evidence="1 2" key="1">
    <citation type="submission" date="2014-04" db="EMBL/GenBank/DDBJ databases">
        <title>Evolutionary Origins and Diversification of the Mycorrhizal Mutualists.</title>
        <authorList>
            <consortium name="DOE Joint Genome Institute"/>
            <consortium name="Mycorrhizal Genomics Consortium"/>
            <person name="Kohler A."/>
            <person name="Kuo A."/>
            <person name="Nagy L.G."/>
            <person name="Floudas D."/>
            <person name="Copeland A."/>
            <person name="Barry K.W."/>
            <person name="Cichocki N."/>
            <person name="Veneault-Fourrey C."/>
            <person name="LaButti K."/>
            <person name="Lindquist E.A."/>
            <person name="Lipzen A."/>
            <person name="Lundell T."/>
            <person name="Morin E."/>
            <person name="Murat C."/>
            <person name="Riley R."/>
            <person name="Ohm R."/>
            <person name="Sun H."/>
            <person name="Tunlid A."/>
            <person name="Henrissat B."/>
            <person name="Grigoriev I.V."/>
            <person name="Hibbett D.S."/>
            <person name="Martin F."/>
        </authorList>
    </citation>
    <scope>NUCLEOTIDE SEQUENCE [LARGE SCALE GENOMIC DNA]</scope>
    <source>
        <strain evidence="1 2">Koide BX008</strain>
    </source>
</reference>
<accession>A0A0C2S4Y9</accession>
<proteinExistence type="predicted"/>
<dbReference type="InParanoid" id="A0A0C2S4Y9"/>
<dbReference type="Proteomes" id="UP000054549">
    <property type="component" value="Unassembled WGS sequence"/>
</dbReference>
<dbReference type="AlphaFoldDB" id="A0A0C2S4Y9"/>
<name>A0A0C2S4Y9_AMAMK</name>
<gene>
    <name evidence="1" type="ORF">M378DRAFT_361984</name>
</gene>